<reference evidence="1 2" key="1">
    <citation type="journal article" date="2016" name="Mol. Biol. Evol.">
        <title>Comparative Genomics of Early-Diverging Mushroom-Forming Fungi Provides Insights into the Origins of Lignocellulose Decay Capabilities.</title>
        <authorList>
            <person name="Nagy L.G."/>
            <person name="Riley R."/>
            <person name="Tritt A."/>
            <person name="Adam C."/>
            <person name="Daum C."/>
            <person name="Floudas D."/>
            <person name="Sun H."/>
            <person name="Yadav J.S."/>
            <person name="Pangilinan J."/>
            <person name="Larsson K.H."/>
            <person name="Matsuura K."/>
            <person name="Barry K."/>
            <person name="Labutti K."/>
            <person name="Kuo R."/>
            <person name="Ohm R.A."/>
            <person name="Bhattacharya S.S."/>
            <person name="Shirouzu T."/>
            <person name="Yoshinaga Y."/>
            <person name="Martin F.M."/>
            <person name="Grigoriev I.V."/>
            <person name="Hibbett D.S."/>
        </authorList>
    </citation>
    <scope>NUCLEOTIDE SEQUENCE [LARGE SCALE GENOMIC DNA]</scope>
    <source>
        <strain evidence="1 2">TUFC12733</strain>
    </source>
</reference>
<dbReference type="EMBL" id="KV417313">
    <property type="protein sequence ID" value="KZO92202.1"/>
    <property type="molecule type" value="Genomic_DNA"/>
</dbReference>
<keyword evidence="2" id="KW-1185">Reference proteome</keyword>
<protein>
    <submittedName>
        <fullName evidence="1">Uncharacterized protein</fullName>
    </submittedName>
</protein>
<proteinExistence type="predicted"/>
<evidence type="ECO:0000313" key="2">
    <source>
        <dbReference type="Proteomes" id="UP000076738"/>
    </source>
</evidence>
<dbReference type="InterPro" id="IPR036928">
    <property type="entry name" value="AS_sf"/>
</dbReference>
<gene>
    <name evidence="1" type="ORF">CALVIDRAFT_567602</name>
</gene>
<dbReference type="Proteomes" id="UP000076738">
    <property type="component" value="Unassembled WGS sequence"/>
</dbReference>
<evidence type="ECO:0000313" key="1">
    <source>
        <dbReference type="EMBL" id="KZO92202.1"/>
    </source>
</evidence>
<name>A0A167I1C6_CALVF</name>
<dbReference type="STRING" id="1330018.A0A167I1C6"/>
<dbReference type="AlphaFoldDB" id="A0A167I1C6"/>
<organism evidence="1 2">
    <name type="scientific">Calocera viscosa (strain TUFC12733)</name>
    <dbReference type="NCBI Taxonomy" id="1330018"/>
    <lineage>
        <taxon>Eukaryota</taxon>
        <taxon>Fungi</taxon>
        <taxon>Dikarya</taxon>
        <taxon>Basidiomycota</taxon>
        <taxon>Agaricomycotina</taxon>
        <taxon>Dacrymycetes</taxon>
        <taxon>Dacrymycetales</taxon>
        <taxon>Dacrymycetaceae</taxon>
        <taxon>Calocera</taxon>
    </lineage>
</organism>
<accession>A0A167I1C6</accession>
<dbReference type="Gene3D" id="3.90.1300.10">
    <property type="entry name" value="Amidase signature (AS) domain"/>
    <property type="match status" value="1"/>
</dbReference>
<sequence>MPQPLQPDLGHILSHQRGPEQHLPLFMHDHPRLARVPVREELLLANAGETALQLFRCGQKDRRTSSAWDACSGLCSGSPGGRSVYGRGGSCTYVERQELVVEEGAWKRYDATKRAGLSVSVQVVGRRLEEEQTVWAMEIVDGTLRAYDVQYEV</sequence>